<comment type="similarity">
    <text evidence="1">Belongs to the bacterial solute-binding protein 8 family.</text>
</comment>
<name>A0A4U9RIF9_HATHI</name>
<evidence type="ECO:0000313" key="3">
    <source>
        <dbReference type="Proteomes" id="UP000308489"/>
    </source>
</evidence>
<dbReference type="PANTHER" id="PTHR30535:SF34">
    <property type="entry name" value="MOLYBDATE-BINDING PROTEIN MOLA"/>
    <property type="match status" value="1"/>
</dbReference>
<dbReference type="AlphaFoldDB" id="A0A4U9RIF9"/>
<protein>
    <submittedName>
        <fullName evidence="2">Ferrichrome-binding periplasmic protein</fullName>
    </submittedName>
</protein>
<dbReference type="InterPro" id="IPR050902">
    <property type="entry name" value="ABC_Transporter_SBP"/>
</dbReference>
<organism evidence="2 3">
    <name type="scientific">Hathewaya histolytica</name>
    <name type="common">Clostridium histolyticum</name>
    <dbReference type="NCBI Taxonomy" id="1498"/>
    <lineage>
        <taxon>Bacteria</taxon>
        <taxon>Bacillati</taxon>
        <taxon>Bacillota</taxon>
        <taxon>Clostridia</taxon>
        <taxon>Eubacteriales</taxon>
        <taxon>Clostridiaceae</taxon>
        <taxon>Hathewaya</taxon>
    </lineage>
</organism>
<proteinExistence type="inferred from homology"/>
<dbReference type="KEGG" id="hhw:NCTC503_01735"/>
<evidence type="ECO:0000313" key="2">
    <source>
        <dbReference type="EMBL" id="VTQ91076.1"/>
    </source>
</evidence>
<dbReference type="SUPFAM" id="SSF53807">
    <property type="entry name" value="Helical backbone' metal receptor"/>
    <property type="match status" value="1"/>
</dbReference>
<dbReference type="PANTHER" id="PTHR30535">
    <property type="entry name" value="VITAMIN B12-BINDING PROTEIN"/>
    <property type="match status" value="1"/>
</dbReference>
<dbReference type="RefSeq" id="WP_138210357.1">
    <property type="nucleotide sequence ID" value="NZ_CBCRUQ010000005.1"/>
</dbReference>
<dbReference type="Proteomes" id="UP000308489">
    <property type="component" value="Chromosome 1"/>
</dbReference>
<accession>A0A4U9RIF9</accession>
<evidence type="ECO:0000256" key="1">
    <source>
        <dbReference type="ARBA" id="ARBA00008814"/>
    </source>
</evidence>
<sequence length="337" mass="38256">MNKSFKFMSRFFTLVVCFVILSVVLSACGYGERKENINNSSKKVEEQVNVKDIRLKEDGNKVYVCLKDAFNSVGNEYITKDSKAEIKSGMETLKVTERSKEIGTTFSKIIIPDEIINVNGELYASLGSLKEIIDGRVCYSKDTKKVTIKPEMKLEYSKGFSVKYLKGGVKKITDGNNRILILIPREKEVSQAYKNENVVKIPVKDVLVSSSNHASFLKSLEEIPSLTAVILDSNRWNIDDIKKGIEEKRISNVCQGGDYDYNKIRVLNPEIAFTYNGEQAQADLMKRLDDIKIPYAVDNAYIEKDPLGRMEWIKFIAAFYDKEEVAEKVFNDAVSNR</sequence>
<dbReference type="EMBL" id="LR590481">
    <property type="protein sequence ID" value="VTQ91076.1"/>
    <property type="molecule type" value="Genomic_DNA"/>
</dbReference>
<reference evidence="2 3" key="1">
    <citation type="submission" date="2019-05" db="EMBL/GenBank/DDBJ databases">
        <authorList>
            <consortium name="Pathogen Informatics"/>
        </authorList>
    </citation>
    <scope>NUCLEOTIDE SEQUENCE [LARGE SCALE GENOMIC DNA]</scope>
    <source>
        <strain evidence="2 3">NCTC503</strain>
    </source>
</reference>
<dbReference type="Gene3D" id="3.40.50.1980">
    <property type="entry name" value="Nitrogenase molybdenum iron protein domain"/>
    <property type="match status" value="1"/>
</dbReference>
<dbReference type="OrthoDB" id="9812528at2"/>
<gene>
    <name evidence="2" type="ORF">NCTC503_01735</name>
</gene>
<dbReference type="PROSITE" id="PS51257">
    <property type="entry name" value="PROKAR_LIPOPROTEIN"/>
    <property type="match status" value="1"/>
</dbReference>
<keyword evidence="3" id="KW-1185">Reference proteome</keyword>